<dbReference type="InterPro" id="IPR036390">
    <property type="entry name" value="WH_DNA-bd_sf"/>
</dbReference>
<dbReference type="GO" id="GO:0070006">
    <property type="term" value="F:metalloaminopeptidase activity"/>
    <property type="evidence" value="ECO:0007669"/>
    <property type="project" value="UniProtKB-UniRule"/>
</dbReference>
<dbReference type="PRINTS" id="PR00599">
    <property type="entry name" value="MAPEPTIDASE"/>
</dbReference>
<dbReference type="EMBL" id="JYNV01000291">
    <property type="protein sequence ID" value="KZM19462.1"/>
    <property type="molecule type" value="Genomic_DNA"/>
</dbReference>
<dbReference type="Pfam" id="PF00557">
    <property type="entry name" value="Peptidase_M24"/>
    <property type="match status" value="1"/>
</dbReference>
<dbReference type="InterPro" id="IPR000994">
    <property type="entry name" value="Pept_M24"/>
</dbReference>
<feature type="binding site" evidence="8">
    <location>
        <position position="341"/>
    </location>
    <ligand>
        <name>a divalent metal cation</name>
        <dbReference type="ChEBI" id="CHEBI:60240"/>
        <label>1</label>
    </ligand>
</feature>
<dbReference type="STRING" id="5454.A0A162XC59"/>
<dbReference type="SUPFAM" id="SSF55920">
    <property type="entry name" value="Creatinase/aminopeptidase"/>
    <property type="match status" value="1"/>
</dbReference>
<gene>
    <name evidence="11" type="ORF">ST47_g9377</name>
</gene>
<sequence>MTYDLMNRRDNIMKHHSDIPDSEDALRLYSDRDFRDWELNFGLGFYIKWFKTANDETCDRLLTIGCRTALMEDPNSSKRIMGSQTPEEQRRGHDESSIGTGIDSINPPKPAAASGLLGGALEGEDDDADDHDDDKDGTDLKLNNDATNGELVVSYMKAKLTSRGQKKKRKRNKNKKKKALVTQQTSPPRVPLADIFRNQPYPKGQISENQNQDENLQRTTDEEIRHVSIMDNMDDAFLNDYRKAAETHRQVRQYVQTIAKPGITMSRLADEIEDGVRGLVGHQATETGDALKAGMGFPTGLCLNNVAAHWTPNPGAKEIVLQYDDVLSVDFGVHVNGRIVDSAFTVAHNPVYDNLLEGVKAATNTGLKEAGIDARMDQISAAIQEVMESYEVTLNRKTIPIKSINNITGHNILRYKIHGDKQVPFVKTRTNQRMEEGDVFAIETFGSTGRGSIRDDVGVYGYGRNESVSARGLHHSSAKTLLKLIDDNFGTLVFSRRYLERVGAKNYHLGMKTLVASGIVQQYGPLVDVPGSYVAQFEHTVLLRPNCKEIISRGDDY</sequence>
<feature type="region of interest" description="Disordered" evidence="10">
    <location>
        <begin position="75"/>
        <end position="144"/>
    </location>
</feature>
<dbReference type="Gene3D" id="1.10.10.10">
    <property type="entry name" value="Winged helix-like DNA-binding domain superfamily/Winged helix DNA-binding domain"/>
    <property type="match status" value="1"/>
</dbReference>
<dbReference type="InterPro" id="IPR036005">
    <property type="entry name" value="Creatinase/aminopeptidase-like"/>
</dbReference>
<feature type="compositionally biased region" description="Basic and acidic residues" evidence="10">
    <location>
        <begin position="87"/>
        <end position="96"/>
    </location>
</feature>
<dbReference type="PANTHER" id="PTHR45777">
    <property type="entry name" value="METHIONINE AMINOPEPTIDASE 2"/>
    <property type="match status" value="1"/>
</dbReference>
<dbReference type="AlphaFoldDB" id="A0A162XC59"/>
<feature type="binding site" evidence="8">
    <location>
        <position position="341"/>
    </location>
    <ligand>
        <name>a divalent metal cation</name>
        <dbReference type="ChEBI" id="CHEBI:60240"/>
        <label>2</label>
        <note>catalytic</note>
    </ligand>
</feature>
<feature type="region of interest" description="Disordered" evidence="10">
    <location>
        <begin position="158"/>
        <end position="215"/>
    </location>
</feature>
<reference evidence="11 12" key="1">
    <citation type="journal article" date="2016" name="Sci. Rep.">
        <title>Draft genome sequencing and secretome analysis of fungal phytopathogen Ascochyta rabiei provides insight into the necrotrophic effector repertoire.</title>
        <authorList>
            <person name="Verma S."/>
            <person name="Gazara R.K."/>
            <person name="Nizam S."/>
            <person name="Parween S."/>
            <person name="Chattopadhyay D."/>
            <person name="Verma P.K."/>
        </authorList>
    </citation>
    <scope>NUCLEOTIDE SEQUENCE [LARGE SCALE GENOMIC DNA]</scope>
    <source>
        <strain evidence="11 12">ArDII</strain>
    </source>
</reference>
<dbReference type="GO" id="GO:0006508">
    <property type="term" value="P:proteolysis"/>
    <property type="evidence" value="ECO:0007669"/>
    <property type="project" value="UniProtKB-KW"/>
</dbReference>
<keyword evidence="12" id="KW-1185">Reference proteome</keyword>
<comment type="subcellular location">
    <subcellularLocation>
        <location evidence="8">Cytoplasm</location>
    </subcellularLocation>
</comment>
<dbReference type="InterPro" id="IPR050247">
    <property type="entry name" value="Met_Aminopeptidase_Type2"/>
</dbReference>
<feature type="compositionally biased region" description="Acidic residues" evidence="10">
    <location>
        <begin position="122"/>
        <end position="136"/>
    </location>
</feature>
<accession>A0A162XC59</accession>
<dbReference type="GO" id="GO:0046872">
    <property type="term" value="F:metal ion binding"/>
    <property type="evidence" value="ECO:0007669"/>
    <property type="project" value="UniProtKB-UniRule"/>
</dbReference>
<dbReference type="InterPro" id="IPR002468">
    <property type="entry name" value="Pept_M24A_MAP2"/>
</dbReference>
<dbReference type="GO" id="GO:0004239">
    <property type="term" value="F:initiator methionyl aminopeptidase activity"/>
    <property type="evidence" value="ECO:0007669"/>
    <property type="project" value="UniProtKB-UniRule"/>
</dbReference>
<evidence type="ECO:0000256" key="8">
    <source>
        <dbReference type="HAMAP-Rule" id="MF_03175"/>
    </source>
</evidence>
<feature type="binding site" evidence="8">
    <location>
        <position position="538"/>
    </location>
    <ligand>
        <name>a divalent metal cation</name>
        <dbReference type="ChEBI" id="CHEBI:60240"/>
        <label>2</label>
        <note>catalytic</note>
    </ligand>
</feature>
<evidence type="ECO:0000256" key="9">
    <source>
        <dbReference type="RuleBase" id="RU003653"/>
    </source>
</evidence>
<feature type="binding site" evidence="8">
    <location>
        <position position="309"/>
    </location>
    <ligand>
        <name>substrate</name>
    </ligand>
</feature>
<evidence type="ECO:0000256" key="6">
    <source>
        <dbReference type="ARBA" id="ARBA00022723"/>
    </source>
</evidence>
<organism evidence="11 12">
    <name type="scientific">Didymella rabiei</name>
    <name type="common">Chickpea ascochyta blight fungus</name>
    <name type="synonym">Mycosphaerella rabiei</name>
    <dbReference type="NCBI Taxonomy" id="5454"/>
    <lineage>
        <taxon>Eukaryota</taxon>
        <taxon>Fungi</taxon>
        <taxon>Dikarya</taxon>
        <taxon>Ascomycota</taxon>
        <taxon>Pezizomycotina</taxon>
        <taxon>Dothideomycetes</taxon>
        <taxon>Pleosporomycetidae</taxon>
        <taxon>Pleosporales</taxon>
        <taxon>Pleosporineae</taxon>
        <taxon>Didymellaceae</taxon>
        <taxon>Ascochyta</taxon>
    </lineage>
</organism>
<dbReference type="HAMAP" id="MF_03175">
    <property type="entry name" value="MetAP_2_euk"/>
    <property type="match status" value="1"/>
</dbReference>
<comment type="cofactor">
    <cofactor evidence="2">
        <name>Fe(2+)</name>
        <dbReference type="ChEBI" id="CHEBI:29033"/>
    </cofactor>
</comment>
<dbReference type="Gene3D" id="3.90.230.10">
    <property type="entry name" value="Creatinase/methionine aminopeptidase superfamily"/>
    <property type="match status" value="1"/>
</dbReference>
<feature type="binding site" evidence="8">
    <location>
        <position position="330"/>
    </location>
    <ligand>
        <name>a divalent metal cation</name>
        <dbReference type="ChEBI" id="CHEBI:60240"/>
        <label>1</label>
    </ligand>
</feature>
<dbReference type="CDD" id="cd01088">
    <property type="entry name" value="MetAP2"/>
    <property type="match status" value="1"/>
</dbReference>
<dbReference type="PANTHER" id="PTHR45777:SF1">
    <property type="entry name" value="METHIONINE AMINOPEPTIDASE 2-2"/>
    <property type="match status" value="1"/>
</dbReference>
<dbReference type="InterPro" id="IPR036388">
    <property type="entry name" value="WH-like_DNA-bd_sf"/>
</dbReference>
<evidence type="ECO:0000313" key="12">
    <source>
        <dbReference type="Proteomes" id="UP000076837"/>
    </source>
</evidence>
<feature type="compositionally biased region" description="Basic residues" evidence="10">
    <location>
        <begin position="164"/>
        <end position="179"/>
    </location>
</feature>
<keyword evidence="4 8" id="KW-0963">Cytoplasm</keyword>
<dbReference type="Proteomes" id="UP000076837">
    <property type="component" value="Unassembled WGS sequence"/>
</dbReference>
<keyword evidence="3 8" id="KW-0031">Aminopeptidase</keyword>
<evidence type="ECO:0000256" key="2">
    <source>
        <dbReference type="ARBA" id="ARBA00001954"/>
    </source>
</evidence>
<dbReference type="OrthoDB" id="7848262at2759"/>
<dbReference type="NCBIfam" id="TIGR00501">
    <property type="entry name" value="met_pdase_II"/>
    <property type="match status" value="1"/>
</dbReference>
<evidence type="ECO:0000256" key="10">
    <source>
        <dbReference type="SAM" id="MobiDB-lite"/>
    </source>
</evidence>
<evidence type="ECO:0000256" key="4">
    <source>
        <dbReference type="ARBA" id="ARBA00022490"/>
    </source>
</evidence>
<proteinExistence type="inferred from homology"/>
<feature type="binding site" evidence="8">
    <location>
        <position position="538"/>
    </location>
    <ligand>
        <name>a divalent metal cation</name>
        <dbReference type="ChEBI" id="CHEBI:60240"/>
        <label>1</label>
    </ligand>
</feature>
<evidence type="ECO:0000256" key="1">
    <source>
        <dbReference type="ARBA" id="ARBA00000294"/>
    </source>
</evidence>
<evidence type="ECO:0000256" key="5">
    <source>
        <dbReference type="ARBA" id="ARBA00022670"/>
    </source>
</evidence>
<evidence type="ECO:0000256" key="3">
    <source>
        <dbReference type="ARBA" id="ARBA00022438"/>
    </source>
</evidence>
<keyword evidence="6 8" id="KW-0479">Metal-binding</keyword>
<keyword evidence="7 8" id="KW-0378">Hydrolase</keyword>
<dbReference type="GO" id="GO:0005737">
    <property type="term" value="C:cytoplasm"/>
    <property type="evidence" value="ECO:0007669"/>
    <property type="project" value="UniProtKB-SubCell"/>
</dbReference>
<dbReference type="SUPFAM" id="SSF46785">
    <property type="entry name" value="Winged helix' DNA-binding domain"/>
    <property type="match status" value="1"/>
</dbReference>
<name>A0A162XC59_DIDRA</name>
<comment type="similarity">
    <text evidence="8">Belongs to the peptidase M24A family. Methionine aminopeptidase eukaryotic type 2 subfamily.</text>
</comment>
<feature type="binding site" evidence="8">
    <location>
        <position position="443"/>
    </location>
    <ligand>
        <name>a divalent metal cation</name>
        <dbReference type="ChEBI" id="CHEBI:60240"/>
        <label>2</label>
        <note>catalytic</note>
    </ligand>
</feature>
<comment type="catalytic activity">
    <reaction evidence="1 8 9">
        <text>Release of N-terminal amino acids, preferentially methionine, from peptides and arylamides.</text>
        <dbReference type="EC" id="3.4.11.18"/>
    </reaction>
</comment>
<keyword evidence="5 8" id="KW-0645">Protease</keyword>
<evidence type="ECO:0000313" key="11">
    <source>
        <dbReference type="EMBL" id="KZM19462.1"/>
    </source>
</evidence>
<comment type="cofactor">
    <cofactor evidence="8">
        <name>Co(2+)</name>
        <dbReference type="ChEBI" id="CHEBI:48828"/>
    </cofactor>
    <cofactor evidence="8">
        <name>Zn(2+)</name>
        <dbReference type="ChEBI" id="CHEBI:29105"/>
    </cofactor>
    <cofactor evidence="8">
        <name>Mn(2+)</name>
        <dbReference type="ChEBI" id="CHEBI:29035"/>
    </cofactor>
    <cofactor evidence="8">
        <name>Fe(2+)</name>
        <dbReference type="ChEBI" id="CHEBI:29033"/>
    </cofactor>
    <text evidence="8">Binds 2 divalent metal cations per subunit. Has a high-affinity and a low affinity metal-binding site. The true nature of the physiological cofactor is under debate. The enzyme is active with cobalt, zinc, manganese or divalent iron ions. Most likely, methionine aminopeptidases function as mononuclear Fe(2+)-metalloproteases under physiological conditions, and the catalytically relevant metal-binding site has been assigned to the histidine-containing high-affinity site.</text>
</comment>
<feature type="binding site" evidence="8">
    <location>
        <position position="418"/>
    </location>
    <ligand>
        <name>substrate</name>
    </ligand>
</feature>
<feature type="binding site" evidence="8">
    <location>
        <position position="410"/>
    </location>
    <ligand>
        <name>a divalent metal cation</name>
        <dbReference type="ChEBI" id="CHEBI:60240"/>
        <label>2</label>
        <note>catalytic</note>
    </ligand>
</feature>
<dbReference type="EC" id="3.4.11.18" evidence="8"/>
<protein>
    <recommendedName>
        <fullName evidence="8">Methionine aminopeptidase 2</fullName>
        <shortName evidence="8">MAP 2</shortName>
        <shortName evidence="8">MetAP 2</shortName>
        <ecNumber evidence="8">3.4.11.18</ecNumber>
    </recommendedName>
    <alternativeName>
        <fullName evidence="8">Peptidase M</fullName>
    </alternativeName>
</protein>
<comment type="function">
    <text evidence="8 9">Cotranslationally removes the N-terminal methionine from nascent proteins. The N-terminal methionine is often cleaved when the second residue in the primary sequence is small and uncharged (Met-Ala-, Cys, Gly, Pro, Ser, Thr, or Val).</text>
</comment>
<dbReference type="InterPro" id="IPR001714">
    <property type="entry name" value="Pept_M24_MAP"/>
</dbReference>
<evidence type="ECO:0000256" key="7">
    <source>
        <dbReference type="ARBA" id="ARBA00022801"/>
    </source>
</evidence>
<comment type="caution">
    <text evidence="11">The sequence shown here is derived from an EMBL/GenBank/DDBJ whole genome shotgun (WGS) entry which is preliminary data.</text>
</comment>